<dbReference type="PANTHER" id="PTHR43775">
    <property type="entry name" value="FATTY ACID SYNTHASE"/>
    <property type="match status" value="1"/>
</dbReference>
<evidence type="ECO:0000256" key="4">
    <source>
        <dbReference type="PROSITE-ProRule" id="PRU01363"/>
    </source>
</evidence>
<dbReference type="SMART" id="SM00822">
    <property type="entry name" value="PKS_KR"/>
    <property type="match status" value="1"/>
</dbReference>
<dbReference type="Gene3D" id="1.10.1240.100">
    <property type="match status" value="1"/>
</dbReference>
<dbReference type="PROSITE" id="PS52019">
    <property type="entry name" value="PKS_MFAS_DH"/>
    <property type="match status" value="1"/>
</dbReference>
<dbReference type="InterPro" id="IPR042104">
    <property type="entry name" value="PKS_dehydratase_sf"/>
</dbReference>
<evidence type="ECO:0000259" key="5">
    <source>
        <dbReference type="PROSITE" id="PS50075"/>
    </source>
</evidence>
<name>A0ABR8MY70_9BACL</name>
<evidence type="ECO:0000256" key="3">
    <source>
        <dbReference type="ARBA" id="ARBA00022679"/>
    </source>
</evidence>
<dbReference type="InterPro" id="IPR014030">
    <property type="entry name" value="Ketoacyl_synth_N"/>
</dbReference>
<dbReference type="Pfam" id="PF00550">
    <property type="entry name" value="PP-binding"/>
    <property type="match status" value="1"/>
</dbReference>
<dbReference type="Gene3D" id="3.10.129.110">
    <property type="entry name" value="Polyketide synthase dehydratase"/>
    <property type="match status" value="1"/>
</dbReference>
<dbReference type="Gene3D" id="3.40.47.10">
    <property type="match status" value="1"/>
</dbReference>
<dbReference type="PROSITE" id="PS52004">
    <property type="entry name" value="KS3_2"/>
    <property type="match status" value="1"/>
</dbReference>
<sequence length="1511" mass="166880">MKASEYIFDQIQLGNLDAAAGKSLLEEVLPDDIAIVGMSCEYTDVKDTFEFYNTVKYGKRGFKPFPHNRVQYIPKDHSYLFNGAKHINTTPEEFLERLCAEKGSYLEDIDSFDYSFFGIAKDEARYVDPTHRLVMKHSYLALEDAGITLDKIKDSRTAIYIGKDKSITASYRSEIEEDSTHVNAGTWEGILASRLNYIYNLTGGSFVLDTACSSSLVAAHLAVKTLRDKEIDAAVVGGIALGLFPRQGSVIDQYSNVETPRSFLKVFDAESQGTIFGEGVGIVILKRLKDAIADNDNIYTIIRGSMINSDGRSNGLTAPNPHAQKDLLLDAYQGGGISPETIEYIDAHGTGTKLGDPIEARGLTDAYRKYVSDRAFCALTSLKENLGHTVGAAGVGGMIKMSLALRNKEIFPNKSFEAPNEYIRFIDSPFYIPTKATEWVKRGKYPRRGGVSSFGFSGTNAHVILEEYDQQQNKGGDDNGQAYPFVFSSQSAEQLADVLRKFVVNGEYLSRYSLRNVSYTLVRRRNRFPVAVGFSAASKSEFREKLQQALANIESGIGSESIHYAAAPQSISADMKKLMQHQLRTASEQFTLDELIKLSLEGHDTALEGIAYGDATTVSLPTYEFKREPLWANVKKYNRHMEASSGPSLPVKATLIKRQTLKSDKADVYEVTLKSDDWYVDDHRIGGKRTFSGTTYMSLSAEIAVLYFQTPAFTLEKIYFKNLIQLDDASTKTFHIHVNKANAKQLDVEVFSYEDGDMERSVSHAVFTLKAAEVPAATAELEVSQFESVLVPTVLGTEKNEFFKERWDFVNNDFRMQVSSQEIILSLDLRNDYAHDLNDFHLHPSMLDGILGGMVYERAQATNRTYLPLSYGKFTYTGEKFTQKIYSVAELLYDVNGNHDVISANVSVYNAEGKLIVHLDKYTMKAFANMFFKPYLHAVQWERSTIRPAAEAKQELTDARVLVVGNAAALSAESTASITLDRADYRAIGQFKPEDRYDYVIYAPWFGEQAPGSETIAQELVHYFNFAKLASKLVKRGGRLIIAADNGFALETSDNGHSRKSINPLNYSLLSSGRILGLENTGFSTLMVNTPALELDQLLTLARTEELSGKKIIAENGVIYEESLVEVKNVDHRQLPLADDETVIVTGGYGGIGLVYVDHLLDINPNAHIAILGRTDTLAVLDAKQELNEQERNKLEQIQGIYSKGANVKFYACDLASESNVKEVVGGLAAAGNVVGVIHLAGVPEEGMLFAKSEEEFLRIAAPKVQGTMLLRKYADSDKLRFFTASSTMTTIVGSAGQFSYTVANAFLEGTALSDERFTTVQWPGWNDTGMALGFGDLAAADEYLLLKSVSSLVGREYIRLLLRAGNARVIAGEFNTAKVADLLGSYIKLPQAYIRNAAGSGSADAEAAVSMEAPAPYQIKDYASLTITGTDSQDEVEKFVTVVFASVLERDEIDVNKSFTDLGGDSLKAFGIYGPIAEHYKVDIEVADVFIYSTITQLSNYVKELLEDAA</sequence>
<dbReference type="Gene3D" id="3.40.50.720">
    <property type="entry name" value="NAD(P)-binding Rossmann-like Domain"/>
    <property type="match status" value="1"/>
</dbReference>
<dbReference type="InterPro" id="IPR049551">
    <property type="entry name" value="PKS_DH_C"/>
</dbReference>
<feature type="active site" description="Proton acceptor; for dehydratase activity" evidence="4">
    <location>
        <position position="683"/>
    </location>
</feature>
<evidence type="ECO:0000313" key="8">
    <source>
        <dbReference type="EMBL" id="MBD3920885.1"/>
    </source>
</evidence>
<dbReference type="InterPro" id="IPR036736">
    <property type="entry name" value="ACP-like_sf"/>
</dbReference>
<dbReference type="Pfam" id="PF08659">
    <property type="entry name" value="KR"/>
    <property type="match status" value="1"/>
</dbReference>
<comment type="caution">
    <text evidence="8">The sequence shown here is derived from an EMBL/GenBank/DDBJ whole genome shotgun (WGS) entry which is preliminary data.</text>
</comment>
<dbReference type="Pfam" id="PF14765">
    <property type="entry name" value="PS-DH"/>
    <property type="match status" value="1"/>
</dbReference>
<feature type="region of interest" description="C-terminal hotdog fold" evidence="4">
    <location>
        <begin position="791"/>
        <end position="933"/>
    </location>
</feature>
<proteinExistence type="predicted"/>
<accession>A0ABR8MY70</accession>
<dbReference type="InterPro" id="IPR050091">
    <property type="entry name" value="PKS_NRPS_Biosynth_Enz"/>
</dbReference>
<dbReference type="InterPro" id="IPR009081">
    <property type="entry name" value="PP-bd_ACP"/>
</dbReference>
<dbReference type="InterPro" id="IPR049552">
    <property type="entry name" value="PKS_DH_N"/>
</dbReference>
<dbReference type="InterPro" id="IPR013968">
    <property type="entry name" value="PKS_KR"/>
</dbReference>
<dbReference type="PROSITE" id="PS50075">
    <property type="entry name" value="CARRIER"/>
    <property type="match status" value="1"/>
</dbReference>
<dbReference type="EMBL" id="JACXZA010000005">
    <property type="protein sequence ID" value="MBD3920885.1"/>
    <property type="molecule type" value="Genomic_DNA"/>
</dbReference>
<dbReference type="Pfam" id="PF21089">
    <property type="entry name" value="PKS_DH_N"/>
    <property type="match status" value="1"/>
</dbReference>
<dbReference type="SUPFAM" id="SSF53901">
    <property type="entry name" value="Thiolase-like"/>
    <property type="match status" value="1"/>
</dbReference>
<reference evidence="8 9" key="1">
    <citation type="submission" date="2020-09" db="EMBL/GenBank/DDBJ databases">
        <title>Paenibacillus sp. strain PR3 16S rRNA gene Genome sequencing and assembly.</title>
        <authorList>
            <person name="Kim J."/>
        </authorList>
    </citation>
    <scope>NUCLEOTIDE SEQUENCE [LARGE SCALE GENOMIC DNA]</scope>
    <source>
        <strain evidence="8 9">PR3</strain>
    </source>
</reference>
<dbReference type="Gene3D" id="1.10.1200.10">
    <property type="entry name" value="ACP-like"/>
    <property type="match status" value="1"/>
</dbReference>
<dbReference type="InterPro" id="IPR014031">
    <property type="entry name" value="Ketoacyl_synth_C"/>
</dbReference>
<dbReference type="InterPro" id="IPR020841">
    <property type="entry name" value="PKS_Beta-ketoAc_synthase_dom"/>
</dbReference>
<organism evidence="8 9">
    <name type="scientific">Paenibacillus terricola</name>
    <dbReference type="NCBI Taxonomy" id="2763503"/>
    <lineage>
        <taxon>Bacteria</taxon>
        <taxon>Bacillati</taxon>
        <taxon>Bacillota</taxon>
        <taxon>Bacilli</taxon>
        <taxon>Bacillales</taxon>
        <taxon>Paenibacillaceae</taxon>
        <taxon>Paenibacillus</taxon>
    </lineage>
</organism>
<feature type="domain" description="Ketosynthase family 3 (KS3)" evidence="6">
    <location>
        <begin position="30"/>
        <end position="467"/>
    </location>
</feature>
<gene>
    <name evidence="8" type="ORF">H8B09_19115</name>
</gene>
<evidence type="ECO:0000256" key="1">
    <source>
        <dbReference type="ARBA" id="ARBA00022450"/>
    </source>
</evidence>
<dbReference type="PANTHER" id="PTHR43775:SF37">
    <property type="entry name" value="SI:DKEY-61P9.11"/>
    <property type="match status" value="1"/>
</dbReference>
<keyword evidence="1" id="KW-0596">Phosphopantetheine</keyword>
<protein>
    <submittedName>
        <fullName evidence="8">KR domain-containing protein</fullName>
    </submittedName>
</protein>
<dbReference type="SMART" id="SM00825">
    <property type="entry name" value="PKS_KS"/>
    <property type="match status" value="1"/>
</dbReference>
<dbReference type="SUPFAM" id="SSF51735">
    <property type="entry name" value="NAD(P)-binding Rossmann-fold domains"/>
    <property type="match status" value="1"/>
</dbReference>
<evidence type="ECO:0000313" key="9">
    <source>
        <dbReference type="Proteomes" id="UP000609346"/>
    </source>
</evidence>
<dbReference type="Pfam" id="PF02801">
    <property type="entry name" value="Ketoacyl-synt_C"/>
    <property type="match status" value="1"/>
</dbReference>
<dbReference type="InterPro" id="IPR016039">
    <property type="entry name" value="Thiolase-like"/>
</dbReference>
<dbReference type="RefSeq" id="WP_191205198.1">
    <property type="nucleotide sequence ID" value="NZ_JACXZA010000005.1"/>
</dbReference>
<dbReference type="SUPFAM" id="SSF47336">
    <property type="entry name" value="ACP-like"/>
    <property type="match status" value="1"/>
</dbReference>
<evidence type="ECO:0000256" key="2">
    <source>
        <dbReference type="ARBA" id="ARBA00022553"/>
    </source>
</evidence>
<dbReference type="InterPro" id="IPR057326">
    <property type="entry name" value="KR_dom"/>
</dbReference>
<feature type="domain" description="Carrier" evidence="5">
    <location>
        <begin position="1432"/>
        <end position="1507"/>
    </location>
</feature>
<dbReference type="Pfam" id="PF16197">
    <property type="entry name" value="KAsynt_C_assoc"/>
    <property type="match status" value="1"/>
</dbReference>
<feature type="active site" description="Proton donor; for dehydratase activity" evidence="4">
    <location>
        <position position="848"/>
    </location>
</feature>
<dbReference type="InterPro" id="IPR036291">
    <property type="entry name" value="NAD(P)-bd_dom_sf"/>
</dbReference>
<dbReference type="CDD" id="cd00833">
    <property type="entry name" value="PKS"/>
    <property type="match status" value="1"/>
</dbReference>
<dbReference type="InterPro" id="IPR032821">
    <property type="entry name" value="PKS_assoc"/>
</dbReference>
<dbReference type="Proteomes" id="UP000609346">
    <property type="component" value="Unassembled WGS sequence"/>
</dbReference>
<evidence type="ECO:0000259" key="6">
    <source>
        <dbReference type="PROSITE" id="PS52004"/>
    </source>
</evidence>
<keyword evidence="9" id="KW-1185">Reference proteome</keyword>
<dbReference type="SMART" id="SM01294">
    <property type="entry name" value="PKS_PP_betabranch"/>
    <property type="match status" value="1"/>
</dbReference>
<evidence type="ECO:0000259" key="7">
    <source>
        <dbReference type="PROSITE" id="PS52019"/>
    </source>
</evidence>
<feature type="region of interest" description="N-terminal hotdog fold" evidence="4">
    <location>
        <begin position="652"/>
        <end position="776"/>
    </location>
</feature>
<keyword evidence="2" id="KW-0597">Phosphoprotein</keyword>
<keyword evidence="3" id="KW-0808">Transferase</keyword>
<dbReference type="Pfam" id="PF00109">
    <property type="entry name" value="ketoacyl-synt"/>
    <property type="match status" value="1"/>
</dbReference>
<dbReference type="InterPro" id="IPR049900">
    <property type="entry name" value="PKS_mFAS_DH"/>
</dbReference>
<feature type="domain" description="PKS/mFAS DH" evidence="7">
    <location>
        <begin position="652"/>
        <end position="933"/>
    </location>
</feature>